<dbReference type="RefSeq" id="WP_103552486.1">
    <property type="nucleotide sequence ID" value="NZ_JBHJSK010000001.1"/>
</dbReference>
<keyword evidence="2" id="KW-1185">Reference proteome</keyword>
<accession>A0A2I0SI71</accession>
<comment type="caution">
    <text evidence="1">The sequence shown here is derived from an EMBL/GenBank/DDBJ whole genome shotgun (WGS) entry which is preliminary data.</text>
</comment>
<dbReference type="InterPro" id="IPR036188">
    <property type="entry name" value="FAD/NAD-bd_sf"/>
</dbReference>
<dbReference type="EMBL" id="PJOS01000069">
    <property type="protein sequence ID" value="PKT69637.1"/>
    <property type="molecule type" value="Genomic_DNA"/>
</dbReference>
<dbReference type="OrthoDB" id="9790035at2"/>
<name>A0A2I0SI71_9ACTN</name>
<dbReference type="SUPFAM" id="SSF51905">
    <property type="entry name" value="FAD/NAD(P)-binding domain"/>
    <property type="match status" value="1"/>
</dbReference>
<dbReference type="AlphaFoldDB" id="A0A2I0SI71"/>
<dbReference type="Proteomes" id="UP000236178">
    <property type="component" value="Unassembled WGS sequence"/>
</dbReference>
<gene>
    <name evidence="1" type="ORF">CW362_28540</name>
</gene>
<sequence length="465" mass="49792">MSRRAVVIGGSMAGMLAAAALFRSMDEVIVLERDELPDGPSPRKRTPQARHAHILLPSGRDAIRELLPVADVHGRLLASGAHEQSLTGMLGFGPQGWYRRWPTVTDDLLLTCCSRDLLDWTLRDAVLSTTPVVVRRAEALSLLGTADRVTGVRILAEGLEEDLRADLVVDASGRGSRVEHWLEGLGVTDVPTDEVDSGLVYASRLFRVPWGAEGFPLTQVEADPTTSRPGRSGNLVPIEGGRWLVSLAGTRGGEPGADPGAFTDFALGLRHPLIGQLISAAEPLSEVFLSRSTRNRRREFEKAAMPEGLVVLGDAVATYNPVYGQGMSVAALGALALSRQLRQTDVTAPGFAHDVQRAAARSVAAAYTMSTSQDQWFPEVVGRAPTLVDRLLSGYMGRMARVATTSYAVSAAMCKVITLQEDTSRLVHPELLLATLKGPVMEPLTGPPLTPQESAFVNSMGPLAV</sequence>
<organism evidence="1 2">
    <name type="scientific">Streptomyces populi</name>
    <dbReference type="NCBI Taxonomy" id="2058924"/>
    <lineage>
        <taxon>Bacteria</taxon>
        <taxon>Bacillati</taxon>
        <taxon>Actinomycetota</taxon>
        <taxon>Actinomycetes</taxon>
        <taxon>Kitasatosporales</taxon>
        <taxon>Streptomycetaceae</taxon>
        <taxon>Streptomyces</taxon>
    </lineage>
</organism>
<dbReference type="Gene3D" id="3.50.50.60">
    <property type="entry name" value="FAD/NAD(P)-binding domain"/>
    <property type="match status" value="1"/>
</dbReference>
<reference evidence="1 2" key="1">
    <citation type="submission" date="2017-12" db="EMBL/GenBank/DDBJ databases">
        <title>Streptomyces populusis sp. nov., a novel endophytic actinobacterium isolated from stems of Populus adenopoda Maxim.</title>
        <authorList>
            <person name="Wang Z."/>
        </authorList>
    </citation>
    <scope>NUCLEOTIDE SEQUENCE [LARGE SCALE GENOMIC DNA]</scope>
    <source>
        <strain evidence="1 2">A249</strain>
    </source>
</reference>
<proteinExistence type="predicted"/>
<protein>
    <submittedName>
        <fullName evidence="1">Pyridine nucleotide-disulfide oxidoreductase</fullName>
    </submittedName>
</protein>
<dbReference type="PANTHER" id="PTHR43422:SF3">
    <property type="entry name" value="THIAMINE THIAZOLE SYNTHASE"/>
    <property type="match status" value="1"/>
</dbReference>
<evidence type="ECO:0000313" key="2">
    <source>
        <dbReference type="Proteomes" id="UP000236178"/>
    </source>
</evidence>
<dbReference type="PANTHER" id="PTHR43422">
    <property type="entry name" value="THIAMINE THIAZOLE SYNTHASE"/>
    <property type="match status" value="1"/>
</dbReference>
<evidence type="ECO:0000313" key="1">
    <source>
        <dbReference type="EMBL" id="PKT69637.1"/>
    </source>
</evidence>